<feature type="region of interest" description="Disordered" evidence="1">
    <location>
        <begin position="1"/>
        <end position="27"/>
    </location>
</feature>
<dbReference type="PATRIC" id="fig|1114963.3.peg.438"/>
<name>A0A0J7Y9H1_9SPHN</name>
<gene>
    <name evidence="2" type="ORF">V474_07700</name>
</gene>
<dbReference type="Proteomes" id="UP000052268">
    <property type="component" value="Unassembled WGS sequence"/>
</dbReference>
<accession>A0A0J7Y9H1</accession>
<reference evidence="2 3" key="1">
    <citation type="journal article" date="2015" name="G3 (Bethesda)">
        <title>Insights into Ongoing Evolution of the Hexachlorocyclohexane Catabolic Pathway from Comparative Genomics of Ten Sphingomonadaceae Strains.</title>
        <authorList>
            <person name="Pearce S.L."/>
            <person name="Oakeshott J.G."/>
            <person name="Pandey G."/>
        </authorList>
    </citation>
    <scope>NUCLEOTIDE SEQUENCE [LARGE SCALE GENOMIC DNA]</scope>
    <source>
        <strain evidence="2 3">LL02</strain>
    </source>
</reference>
<evidence type="ECO:0000256" key="1">
    <source>
        <dbReference type="SAM" id="MobiDB-lite"/>
    </source>
</evidence>
<sequence>MGGSAVPPSFRRDNPRPTSFDAHLANGDIGIDRAETVRGPIFHGHRKNPIDYWPRYGGNVFETAGVTKAVFDQPGEVQGLPPNATKEASAVGVGGHLCVDS</sequence>
<dbReference type="AlphaFoldDB" id="A0A0J7Y9H1"/>
<evidence type="ECO:0000313" key="2">
    <source>
        <dbReference type="EMBL" id="KMS59973.1"/>
    </source>
</evidence>
<comment type="caution">
    <text evidence="2">The sequence shown here is derived from an EMBL/GenBank/DDBJ whole genome shotgun (WGS) entry which is preliminary data.</text>
</comment>
<dbReference type="EMBL" id="JACU01000002">
    <property type="protein sequence ID" value="KMS59973.1"/>
    <property type="molecule type" value="Genomic_DNA"/>
</dbReference>
<protein>
    <submittedName>
        <fullName evidence="2">Uncharacterized protein</fullName>
    </submittedName>
</protein>
<keyword evidence="3" id="KW-1185">Reference proteome</keyword>
<evidence type="ECO:0000313" key="3">
    <source>
        <dbReference type="Proteomes" id="UP000052268"/>
    </source>
</evidence>
<organism evidence="2 3">
    <name type="scientific">Novosphingobium barchaimii LL02</name>
    <dbReference type="NCBI Taxonomy" id="1114963"/>
    <lineage>
        <taxon>Bacteria</taxon>
        <taxon>Pseudomonadati</taxon>
        <taxon>Pseudomonadota</taxon>
        <taxon>Alphaproteobacteria</taxon>
        <taxon>Sphingomonadales</taxon>
        <taxon>Sphingomonadaceae</taxon>
        <taxon>Novosphingobium</taxon>
    </lineage>
</organism>
<proteinExistence type="predicted"/>